<dbReference type="RefSeq" id="WP_184304683.1">
    <property type="nucleotide sequence ID" value="NZ_JACHXU010000006.1"/>
</dbReference>
<sequence>MNPIPAPRKPMKLNPLSANPLVSILIPSYNQGQFIGDTIDSILQQDYRPIKIHVVDGASTDGTLDVLKSYGKIPELEWVSAPDKGVVDAVNKGFELLEGDICGIQSSDDMYLPGTIRSVVELFQQHEAAGLVYGDTVKVDSDGNEILRHHTGDFSLENLFKLKTWIPQPSAFFRREMLETCGGWNEAIPYAPDTDLWIRMAFRAQVIKSADFLSQRRMHDEQRDTQGEKIIRDYCLMIDQSPDIAASSPQIQRAARASKYLMKIRYNPTGSDWRNAWNRFRAGQISPELRDISGLLHDLLLPARRVLSAVKQTIAKPAANRHNKSSAPCSKP</sequence>
<evidence type="ECO:0000259" key="1">
    <source>
        <dbReference type="Pfam" id="PF00535"/>
    </source>
</evidence>
<dbReference type="AlphaFoldDB" id="A0A7W5H5X2"/>
<dbReference type="Gene3D" id="3.90.550.10">
    <property type="entry name" value="Spore Coat Polysaccharide Biosynthesis Protein SpsA, Chain A"/>
    <property type="match status" value="1"/>
</dbReference>
<dbReference type="CDD" id="cd06433">
    <property type="entry name" value="GT_2_WfgS_like"/>
    <property type="match status" value="1"/>
</dbReference>
<reference evidence="2 3" key="1">
    <citation type="submission" date="2020-08" db="EMBL/GenBank/DDBJ databases">
        <title>Genomic Encyclopedia of Type Strains, Phase III (KMG-III): the genomes of soil and plant-associated and newly described type strains.</title>
        <authorList>
            <person name="Whitman W."/>
        </authorList>
    </citation>
    <scope>NUCLEOTIDE SEQUENCE [LARGE SCALE GENOMIC DNA]</scope>
    <source>
        <strain evidence="2 3">CECT 8075</strain>
    </source>
</reference>
<name>A0A7W5H5X2_9BACT</name>
<accession>A0A7W5H5X2</accession>
<dbReference type="PANTHER" id="PTHR22916">
    <property type="entry name" value="GLYCOSYLTRANSFERASE"/>
    <property type="match status" value="1"/>
</dbReference>
<gene>
    <name evidence="2" type="ORF">FHS27_002095</name>
</gene>
<evidence type="ECO:0000313" key="2">
    <source>
        <dbReference type="EMBL" id="MBB3206286.1"/>
    </source>
</evidence>
<dbReference type="InterPro" id="IPR029044">
    <property type="entry name" value="Nucleotide-diphossugar_trans"/>
</dbReference>
<dbReference type="GO" id="GO:0016758">
    <property type="term" value="F:hexosyltransferase activity"/>
    <property type="evidence" value="ECO:0007669"/>
    <property type="project" value="UniProtKB-ARBA"/>
</dbReference>
<proteinExistence type="predicted"/>
<dbReference type="PANTHER" id="PTHR22916:SF3">
    <property type="entry name" value="UDP-GLCNAC:BETAGAL BETA-1,3-N-ACETYLGLUCOSAMINYLTRANSFERASE-LIKE PROTEIN 1"/>
    <property type="match status" value="1"/>
</dbReference>
<keyword evidence="3" id="KW-1185">Reference proteome</keyword>
<dbReference type="Proteomes" id="UP000536179">
    <property type="component" value="Unassembled WGS sequence"/>
</dbReference>
<keyword evidence="2" id="KW-0808">Transferase</keyword>
<organism evidence="2 3">
    <name type="scientific">Aporhodopirellula rubra</name>
    <dbReference type="NCBI Taxonomy" id="980271"/>
    <lineage>
        <taxon>Bacteria</taxon>
        <taxon>Pseudomonadati</taxon>
        <taxon>Planctomycetota</taxon>
        <taxon>Planctomycetia</taxon>
        <taxon>Pirellulales</taxon>
        <taxon>Pirellulaceae</taxon>
        <taxon>Aporhodopirellula</taxon>
    </lineage>
</organism>
<protein>
    <submittedName>
        <fullName evidence="2">Glycosyltransferase involved in cell wall biosynthesis</fullName>
    </submittedName>
</protein>
<evidence type="ECO:0000313" key="3">
    <source>
        <dbReference type="Proteomes" id="UP000536179"/>
    </source>
</evidence>
<dbReference type="InterPro" id="IPR001173">
    <property type="entry name" value="Glyco_trans_2-like"/>
</dbReference>
<dbReference type="EMBL" id="JACHXU010000006">
    <property type="protein sequence ID" value="MBB3206286.1"/>
    <property type="molecule type" value="Genomic_DNA"/>
</dbReference>
<dbReference type="SUPFAM" id="SSF53448">
    <property type="entry name" value="Nucleotide-diphospho-sugar transferases"/>
    <property type="match status" value="1"/>
</dbReference>
<dbReference type="Pfam" id="PF00535">
    <property type="entry name" value="Glycos_transf_2"/>
    <property type="match status" value="1"/>
</dbReference>
<comment type="caution">
    <text evidence="2">The sequence shown here is derived from an EMBL/GenBank/DDBJ whole genome shotgun (WGS) entry which is preliminary data.</text>
</comment>
<feature type="domain" description="Glycosyltransferase 2-like" evidence="1">
    <location>
        <begin position="23"/>
        <end position="178"/>
    </location>
</feature>